<dbReference type="AlphaFoldDB" id="A0A9X3EZT6"/>
<dbReference type="Proteomes" id="UP001150924">
    <property type="component" value="Unassembled WGS sequence"/>
</dbReference>
<dbReference type="PANTHER" id="PTHR44591">
    <property type="entry name" value="STRESS RESPONSE REGULATOR PROTEIN 1"/>
    <property type="match status" value="1"/>
</dbReference>
<dbReference type="RefSeq" id="WP_267777236.1">
    <property type="nucleotide sequence ID" value="NZ_JAPNKE010000002.1"/>
</dbReference>
<dbReference type="PANTHER" id="PTHR44591:SF3">
    <property type="entry name" value="RESPONSE REGULATORY DOMAIN-CONTAINING PROTEIN"/>
    <property type="match status" value="1"/>
</dbReference>
<dbReference type="SUPFAM" id="SSF52172">
    <property type="entry name" value="CheY-like"/>
    <property type="match status" value="1"/>
</dbReference>
<feature type="domain" description="Response regulatory" evidence="3">
    <location>
        <begin position="1"/>
        <end position="117"/>
    </location>
</feature>
<name>A0A9X3EZT6_9BACT</name>
<dbReference type="GO" id="GO:0000160">
    <property type="term" value="P:phosphorelay signal transduction system"/>
    <property type="evidence" value="ECO:0007669"/>
    <property type="project" value="InterPro"/>
</dbReference>
<evidence type="ECO:0000313" key="5">
    <source>
        <dbReference type="Proteomes" id="UP001150924"/>
    </source>
</evidence>
<keyword evidence="5" id="KW-1185">Reference proteome</keyword>
<evidence type="ECO:0000256" key="2">
    <source>
        <dbReference type="PROSITE-ProRule" id="PRU00169"/>
    </source>
</evidence>
<dbReference type="InterPro" id="IPR011006">
    <property type="entry name" value="CheY-like_superfamily"/>
</dbReference>
<comment type="caution">
    <text evidence="4">The sequence shown here is derived from an EMBL/GenBank/DDBJ whole genome shotgun (WGS) entry which is preliminary data.</text>
</comment>
<organism evidence="4 5">
    <name type="scientific">Nannocystis pusilla</name>
    <dbReference type="NCBI Taxonomy" id="889268"/>
    <lineage>
        <taxon>Bacteria</taxon>
        <taxon>Pseudomonadati</taxon>
        <taxon>Myxococcota</taxon>
        <taxon>Polyangia</taxon>
        <taxon>Nannocystales</taxon>
        <taxon>Nannocystaceae</taxon>
        <taxon>Nannocystis</taxon>
    </lineage>
</organism>
<evidence type="ECO:0000259" key="3">
    <source>
        <dbReference type="PROSITE" id="PS50110"/>
    </source>
</evidence>
<reference evidence="4" key="1">
    <citation type="submission" date="2022-11" db="EMBL/GenBank/DDBJ databases">
        <title>Minimal conservation of predation-associated metabolite biosynthetic gene clusters underscores biosynthetic potential of Myxococcota including descriptions for ten novel species: Archangium lansinium sp. nov., Myxococcus landrumus sp. nov., Nannocystis bai.</title>
        <authorList>
            <person name="Ahearne A."/>
            <person name="Stevens C."/>
            <person name="Phillips K."/>
        </authorList>
    </citation>
    <scope>NUCLEOTIDE SEQUENCE</scope>
    <source>
        <strain evidence="4">Na p29</strain>
    </source>
</reference>
<evidence type="ECO:0000256" key="1">
    <source>
        <dbReference type="ARBA" id="ARBA00022553"/>
    </source>
</evidence>
<protein>
    <submittedName>
        <fullName evidence="4">Response regulator</fullName>
    </submittedName>
</protein>
<dbReference type="InterPro" id="IPR050595">
    <property type="entry name" value="Bact_response_regulator"/>
</dbReference>
<keyword evidence="1 2" id="KW-0597">Phosphoprotein</keyword>
<gene>
    <name evidence="4" type="ORF">OV079_49145</name>
</gene>
<dbReference type="SMART" id="SM00448">
    <property type="entry name" value="REC"/>
    <property type="match status" value="1"/>
</dbReference>
<dbReference type="EMBL" id="JAPNKE010000002">
    <property type="protein sequence ID" value="MCY1013367.1"/>
    <property type="molecule type" value="Genomic_DNA"/>
</dbReference>
<dbReference type="Pfam" id="PF00072">
    <property type="entry name" value="Response_reg"/>
    <property type="match status" value="1"/>
</dbReference>
<proteinExistence type="predicted"/>
<feature type="modified residue" description="4-aspartylphosphate" evidence="2">
    <location>
        <position position="49"/>
    </location>
</feature>
<dbReference type="Gene3D" id="3.40.50.2300">
    <property type="match status" value="1"/>
</dbReference>
<dbReference type="PROSITE" id="PS50110">
    <property type="entry name" value="RESPONSE_REGULATORY"/>
    <property type="match status" value="1"/>
</dbReference>
<evidence type="ECO:0000313" key="4">
    <source>
        <dbReference type="EMBL" id="MCY1013367.1"/>
    </source>
</evidence>
<accession>A0A9X3EZT6</accession>
<dbReference type="InterPro" id="IPR001789">
    <property type="entry name" value="Sig_transdc_resp-reg_receiver"/>
</dbReference>
<sequence length="123" mass="12641">MLVIEDNEDAAQSLGMLLDMWGHSAAIADSGAAGVEAALADPPDVVLCDLSLSGSMDGYEVCRALRAASSTAGALIIALTGHGLPSDTENVKKAGFDLHLIKPVDPEALARIIHHSPHVHAPG</sequence>